<feature type="chain" id="PRO_5014750819" evidence="1">
    <location>
        <begin position="34"/>
        <end position="423"/>
    </location>
</feature>
<dbReference type="InterPro" id="IPR014756">
    <property type="entry name" value="Ig_E-set"/>
</dbReference>
<gene>
    <name evidence="2" type="ORF">SBA5_160009</name>
</gene>
<evidence type="ECO:0000313" key="3">
    <source>
        <dbReference type="Proteomes" id="UP000239735"/>
    </source>
</evidence>
<dbReference type="Proteomes" id="UP000239735">
    <property type="component" value="Unassembled WGS sequence"/>
</dbReference>
<evidence type="ECO:0000256" key="1">
    <source>
        <dbReference type="SAM" id="SignalP"/>
    </source>
</evidence>
<dbReference type="InterPro" id="IPR000801">
    <property type="entry name" value="Esterase-like"/>
</dbReference>
<dbReference type="InterPro" id="IPR050583">
    <property type="entry name" value="Mycobacterial_A85_antigen"/>
</dbReference>
<dbReference type="OrthoDB" id="9777383at2"/>
<dbReference type="InterPro" id="IPR029058">
    <property type="entry name" value="AB_hydrolase_fold"/>
</dbReference>
<dbReference type="Gene3D" id="2.60.40.10">
    <property type="entry name" value="Immunoglobulins"/>
    <property type="match status" value="1"/>
</dbReference>
<dbReference type="SUPFAM" id="SSF81296">
    <property type="entry name" value="E set domains"/>
    <property type="match status" value="1"/>
</dbReference>
<dbReference type="EMBL" id="OKRB01000068">
    <property type="protein sequence ID" value="SPE18525.1"/>
    <property type="molecule type" value="Genomic_DNA"/>
</dbReference>
<keyword evidence="1" id="KW-0732">Signal</keyword>
<dbReference type="CDD" id="cd02858">
    <property type="entry name" value="E_set_Esterase_N"/>
    <property type="match status" value="1"/>
</dbReference>
<feature type="signal peptide" evidence="1">
    <location>
        <begin position="1"/>
        <end position="33"/>
    </location>
</feature>
<proteinExistence type="predicted"/>
<evidence type="ECO:0000313" key="2">
    <source>
        <dbReference type="EMBL" id="SPE18525.1"/>
    </source>
</evidence>
<dbReference type="Pfam" id="PF00756">
    <property type="entry name" value="Esterase"/>
    <property type="match status" value="1"/>
</dbReference>
<dbReference type="AlphaFoldDB" id="A0A2N9L6G2"/>
<dbReference type="PANTHER" id="PTHR48098">
    <property type="entry name" value="ENTEROCHELIN ESTERASE-RELATED"/>
    <property type="match status" value="1"/>
</dbReference>
<dbReference type="SUPFAM" id="SSF53474">
    <property type="entry name" value="alpha/beta-Hydrolases"/>
    <property type="match status" value="1"/>
</dbReference>
<accession>A0A2N9L6G2</accession>
<sequence length="423" mass="46614">MFLNRSSKEASVLTKSLANLVAISALGASVLWAQAPSASQPSGGEAAPPSDCIPASTDVLAAQYPCIYPDRRVMLRIKAPDAQHVQALIGGGGGQTPTMDMMKQPDGYWTLTTPPIVEGFHYYQFYVDGVEMGDPGSRTFFGEMREISGIEIPSPVPSDSFYQVQDVPHGEVRSVLYFSKVVGNWRRCLVYTPPDYDHQPHARYPVLYLLPGYGEDELGWFNQGRANVILDNLIAQKNAAPMLVVADDQFTALKPGEAPLVFGERRPGPGQRPNFGTYGQTFTEVIFSDLIPFIESSFRALTGRENRAMAGLSMGGMQTFLTTLPHLDQFAYVGGFSPGVPQNTFESAYKDPAAFNSQVKLLWLGTGTVEKAHNPNIFDLHEALNKAGVMNTYFESQGTAHEWLTWRRDLNDFAPRLFRRAGN</sequence>
<name>A0A2N9L6G2_9BACT</name>
<organism evidence="2 3">
    <name type="scientific">Candidatus Sulfuritelmatomonas gaucii</name>
    <dbReference type="NCBI Taxonomy" id="2043161"/>
    <lineage>
        <taxon>Bacteria</taxon>
        <taxon>Pseudomonadati</taxon>
        <taxon>Acidobacteriota</taxon>
        <taxon>Terriglobia</taxon>
        <taxon>Terriglobales</taxon>
        <taxon>Acidobacteriaceae</taxon>
        <taxon>Candidatus Sulfuritelmatomonas</taxon>
    </lineage>
</organism>
<protein>
    <submittedName>
        <fullName evidence="2">Putative esterase</fullName>
    </submittedName>
</protein>
<dbReference type="GO" id="GO:0016747">
    <property type="term" value="F:acyltransferase activity, transferring groups other than amino-acyl groups"/>
    <property type="evidence" value="ECO:0007669"/>
    <property type="project" value="TreeGrafter"/>
</dbReference>
<dbReference type="Gene3D" id="3.40.50.1820">
    <property type="entry name" value="alpha/beta hydrolase"/>
    <property type="match status" value="1"/>
</dbReference>
<dbReference type="InterPro" id="IPR013783">
    <property type="entry name" value="Ig-like_fold"/>
</dbReference>
<dbReference type="PANTHER" id="PTHR48098:SF1">
    <property type="entry name" value="DIACYLGLYCEROL ACYLTRANSFERASE_MYCOLYLTRANSFERASE AG85A"/>
    <property type="match status" value="1"/>
</dbReference>
<reference evidence="3" key="1">
    <citation type="submission" date="2018-02" db="EMBL/GenBank/DDBJ databases">
        <authorList>
            <person name="Hausmann B."/>
        </authorList>
    </citation>
    <scope>NUCLEOTIDE SEQUENCE [LARGE SCALE GENOMIC DNA]</scope>
    <source>
        <strain evidence="3">Peat soil MAG SbA5</strain>
    </source>
</reference>